<organism evidence="1">
    <name type="scientific">marine sediment metagenome</name>
    <dbReference type="NCBI Taxonomy" id="412755"/>
    <lineage>
        <taxon>unclassified sequences</taxon>
        <taxon>metagenomes</taxon>
        <taxon>ecological metagenomes</taxon>
    </lineage>
</organism>
<dbReference type="EMBL" id="LAZR01000048">
    <property type="protein sequence ID" value="KKN99108.1"/>
    <property type="molecule type" value="Genomic_DNA"/>
</dbReference>
<dbReference type="PANTHER" id="PTHR43019:SF23">
    <property type="entry name" value="PROTEASE DO-LIKE 5, CHLOROPLASTIC"/>
    <property type="match status" value="1"/>
</dbReference>
<gene>
    <name evidence="1" type="ORF">LCGC14_0139010</name>
</gene>
<reference evidence="1" key="1">
    <citation type="journal article" date="2015" name="Nature">
        <title>Complex archaea that bridge the gap between prokaryotes and eukaryotes.</title>
        <authorList>
            <person name="Spang A."/>
            <person name="Saw J.H."/>
            <person name="Jorgensen S.L."/>
            <person name="Zaremba-Niedzwiedzka K."/>
            <person name="Martijn J."/>
            <person name="Lind A.E."/>
            <person name="van Eijk R."/>
            <person name="Schleper C."/>
            <person name="Guy L."/>
            <person name="Ettema T.J."/>
        </authorList>
    </citation>
    <scope>NUCLEOTIDE SEQUENCE</scope>
</reference>
<dbReference type="PRINTS" id="PR00834">
    <property type="entry name" value="PROTEASES2C"/>
</dbReference>
<dbReference type="InterPro" id="IPR043504">
    <property type="entry name" value="Peptidase_S1_PA_chymotrypsin"/>
</dbReference>
<sequence>MRSSTFLLLMAITPAAVMAQDVSRDAYFGEISLSAGFADDPRVIDMVAGGSVNLSQANQFDCNGFVSDAPDYQIDYSTGSADFELSFFAESTVDTVLLINAPDGQWHCNDDYSEELGLTAGVTFERPLAGIYDIWVGVYNEGDVYAETELYITELASLLTDQGSETSGSSGTAANGSPQVIGSGTAFAVTNEGHLITNYHVISECSSLRFQLPGALAIEATVVATNESFDLALLKTDSTTRAAPFRTQGRIRLGDDIVVYGFPLLGDLSSSGNLTNGLVSALTGLGDDLSTFQISAQIQPGNSGGPVFDIYGAVVGVVVSTANQDYFAQQSGNIPQNVNFAITSDITQSFLRANNIRYELSDNSEELSTADIAERAQTMTGALLCYR</sequence>
<evidence type="ECO:0000313" key="1">
    <source>
        <dbReference type="EMBL" id="KKN99108.1"/>
    </source>
</evidence>
<accession>A0A0F9Y333</accession>
<dbReference type="InterPro" id="IPR001940">
    <property type="entry name" value="Peptidase_S1C"/>
</dbReference>
<dbReference type="Pfam" id="PF13365">
    <property type="entry name" value="Trypsin_2"/>
    <property type="match status" value="1"/>
</dbReference>
<dbReference type="Gene3D" id="2.40.10.10">
    <property type="entry name" value="Trypsin-like serine proteases"/>
    <property type="match status" value="2"/>
</dbReference>
<protein>
    <recommendedName>
        <fullName evidence="2">Serine protease</fullName>
    </recommendedName>
</protein>
<dbReference type="InterPro" id="IPR009003">
    <property type="entry name" value="Peptidase_S1_PA"/>
</dbReference>
<dbReference type="GO" id="GO:0004252">
    <property type="term" value="F:serine-type endopeptidase activity"/>
    <property type="evidence" value="ECO:0007669"/>
    <property type="project" value="InterPro"/>
</dbReference>
<dbReference type="SUPFAM" id="SSF50494">
    <property type="entry name" value="Trypsin-like serine proteases"/>
    <property type="match status" value="1"/>
</dbReference>
<evidence type="ECO:0008006" key="2">
    <source>
        <dbReference type="Google" id="ProtNLM"/>
    </source>
</evidence>
<comment type="caution">
    <text evidence="1">The sequence shown here is derived from an EMBL/GenBank/DDBJ whole genome shotgun (WGS) entry which is preliminary data.</text>
</comment>
<dbReference type="GO" id="GO:0006508">
    <property type="term" value="P:proteolysis"/>
    <property type="evidence" value="ECO:0007669"/>
    <property type="project" value="InterPro"/>
</dbReference>
<dbReference type="PANTHER" id="PTHR43019">
    <property type="entry name" value="SERINE ENDOPROTEASE DEGS"/>
    <property type="match status" value="1"/>
</dbReference>
<name>A0A0F9Y333_9ZZZZ</name>
<proteinExistence type="predicted"/>
<dbReference type="AlphaFoldDB" id="A0A0F9Y333"/>